<organism evidence="12 13">
    <name type="scientific">Serratia odorifera DSM 4582</name>
    <dbReference type="NCBI Taxonomy" id="667129"/>
    <lineage>
        <taxon>Bacteria</taxon>
        <taxon>Pseudomonadati</taxon>
        <taxon>Pseudomonadota</taxon>
        <taxon>Gammaproteobacteria</taxon>
        <taxon>Enterobacterales</taxon>
        <taxon>Yersiniaceae</taxon>
        <taxon>Serratia</taxon>
    </lineage>
</organism>
<feature type="region of interest" description="Disordered" evidence="9">
    <location>
        <begin position="203"/>
        <end position="222"/>
    </location>
</feature>
<dbReference type="STRING" id="667129.HMPREF0758_0664"/>
<evidence type="ECO:0000256" key="2">
    <source>
        <dbReference type="ARBA" id="ARBA00022448"/>
    </source>
</evidence>
<dbReference type="EMBL" id="ADBY01000015">
    <property type="protein sequence ID" value="EFE97757.1"/>
    <property type="molecule type" value="Genomic_DNA"/>
</dbReference>
<sequence>MIEGGVMNANLLHDIIFYVMYAALVIALVIIIERALYFAYTQRQARRLEQALTPQVRRAGDLPQALTQRNSLPLAVILPVLEQKHQADDRETLGDVIDAQYLLSKPPMSRGLWLLETIVTAAPLLGLLGTVMGIIETFKALAASGVSEPSLVSAGMGTALYATGLGIAIALLCLVGNNYLQSRMERINELLKVLLIRAGTPASRPEHDQADRWVDSGEQRYA</sequence>
<evidence type="ECO:0000313" key="13">
    <source>
        <dbReference type="Proteomes" id="UP000005723"/>
    </source>
</evidence>
<dbReference type="PANTHER" id="PTHR30625">
    <property type="entry name" value="PROTEIN TOLQ"/>
    <property type="match status" value="1"/>
</dbReference>
<evidence type="ECO:0000313" key="12">
    <source>
        <dbReference type="EMBL" id="EFE97757.1"/>
    </source>
</evidence>
<keyword evidence="6 10" id="KW-1133">Transmembrane helix</keyword>
<dbReference type="GO" id="GO:0017038">
    <property type="term" value="P:protein import"/>
    <property type="evidence" value="ECO:0007669"/>
    <property type="project" value="TreeGrafter"/>
</dbReference>
<keyword evidence="13" id="KW-1185">Reference proteome</keyword>
<feature type="transmembrane region" description="Helical" evidence="10">
    <location>
        <begin position="112"/>
        <end position="135"/>
    </location>
</feature>
<evidence type="ECO:0000256" key="7">
    <source>
        <dbReference type="ARBA" id="ARBA00023136"/>
    </source>
</evidence>
<proteinExistence type="inferred from homology"/>
<keyword evidence="2 8" id="KW-0813">Transport</keyword>
<gene>
    <name evidence="12" type="ORF">HMPREF0758_0664</name>
</gene>
<comment type="subcellular location">
    <subcellularLocation>
        <location evidence="1">Cell membrane</location>
        <topology evidence="1">Multi-pass membrane protein</topology>
    </subcellularLocation>
    <subcellularLocation>
        <location evidence="8">Membrane</location>
        <topology evidence="8">Multi-pass membrane protein</topology>
    </subcellularLocation>
</comment>
<evidence type="ECO:0000256" key="6">
    <source>
        <dbReference type="ARBA" id="ARBA00022989"/>
    </source>
</evidence>
<evidence type="ECO:0000256" key="4">
    <source>
        <dbReference type="ARBA" id="ARBA00022692"/>
    </source>
</evidence>
<accession>D4DXL4</accession>
<dbReference type="GO" id="GO:0005886">
    <property type="term" value="C:plasma membrane"/>
    <property type="evidence" value="ECO:0007669"/>
    <property type="project" value="UniProtKB-SubCell"/>
</dbReference>
<dbReference type="HOGENOM" id="CLU_053325_6_0_6"/>
<name>D4DXL4_SEROD</name>
<keyword evidence="5 8" id="KW-0653">Protein transport</keyword>
<dbReference type="AlphaFoldDB" id="D4DXL4"/>
<evidence type="ECO:0000259" key="11">
    <source>
        <dbReference type="Pfam" id="PF01618"/>
    </source>
</evidence>
<evidence type="ECO:0000256" key="5">
    <source>
        <dbReference type="ARBA" id="ARBA00022927"/>
    </source>
</evidence>
<evidence type="ECO:0000256" key="3">
    <source>
        <dbReference type="ARBA" id="ARBA00022475"/>
    </source>
</evidence>
<dbReference type="PANTHER" id="PTHR30625:SF15">
    <property type="entry name" value="BIOPOLYMER TRANSPORT PROTEIN EXBB"/>
    <property type="match status" value="1"/>
</dbReference>
<feature type="transmembrane region" description="Helical" evidence="10">
    <location>
        <begin position="155"/>
        <end position="176"/>
    </location>
</feature>
<keyword evidence="7 10" id="KW-0472">Membrane</keyword>
<dbReference type="Proteomes" id="UP000005723">
    <property type="component" value="Unassembled WGS sequence"/>
</dbReference>
<comment type="caution">
    <text evidence="12">The sequence shown here is derived from an EMBL/GenBank/DDBJ whole genome shotgun (WGS) entry which is preliminary data.</text>
</comment>
<dbReference type="InterPro" id="IPR002898">
    <property type="entry name" value="MotA_ExbB_proton_chnl"/>
</dbReference>
<reference evidence="12 13" key="1">
    <citation type="submission" date="2010-01" db="EMBL/GenBank/DDBJ databases">
        <authorList>
            <person name="Muzny D."/>
            <person name="Qin X."/>
            <person name="Deng J."/>
            <person name="Jiang H."/>
            <person name="Liu Y."/>
            <person name="Qu J."/>
            <person name="Song X.-Z."/>
            <person name="Zhang L."/>
            <person name="Thornton R."/>
            <person name="Coyle M."/>
            <person name="Francisco L."/>
            <person name="Jackson L."/>
            <person name="Javaid M."/>
            <person name="Korchina V."/>
            <person name="Kovar C."/>
            <person name="Mata R."/>
            <person name="Mathew T."/>
            <person name="Ngo R."/>
            <person name="Nguyen L."/>
            <person name="Nguyen N."/>
            <person name="Okwuonu G."/>
            <person name="Ongeri F."/>
            <person name="Pham C."/>
            <person name="Simmons D."/>
            <person name="Wilczek-Boney K."/>
            <person name="Hale W."/>
            <person name="Jakkamsetti A."/>
            <person name="Pham P."/>
            <person name="Ruth R."/>
            <person name="San Lucas F."/>
            <person name="Warren J."/>
            <person name="Zhang J."/>
            <person name="Zhao Z."/>
            <person name="Zhou C."/>
            <person name="Zhu D."/>
            <person name="Lee S."/>
            <person name="Bess C."/>
            <person name="Blankenburg K."/>
            <person name="Forbes L."/>
            <person name="Fu Q."/>
            <person name="Gubbala S."/>
            <person name="Hirani K."/>
            <person name="Jayaseelan J.C."/>
            <person name="Lara F."/>
            <person name="Munidasa M."/>
            <person name="Palculict T."/>
            <person name="Patil S."/>
            <person name="Pu L.-L."/>
            <person name="Saada N."/>
            <person name="Tang L."/>
            <person name="Weissenberger G."/>
            <person name="Zhu Y."/>
            <person name="Hemphill L."/>
            <person name="Shang Y."/>
            <person name="Youmans B."/>
            <person name="Ayvaz T."/>
            <person name="Ross M."/>
            <person name="Santibanez J."/>
            <person name="Aqrawi P."/>
            <person name="Gross S."/>
            <person name="Joshi V."/>
            <person name="Fowler G."/>
            <person name="Nazareth L."/>
            <person name="Reid J."/>
            <person name="Worley K."/>
            <person name="Petrosino J."/>
            <person name="Highlander S."/>
            <person name="Gibbs R."/>
        </authorList>
    </citation>
    <scope>NUCLEOTIDE SEQUENCE [LARGE SCALE GENOMIC DNA]</scope>
    <source>
        <strain evidence="12 13">DSM 4582</strain>
    </source>
</reference>
<feature type="transmembrane region" description="Helical" evidence="10">
    <location>
        <begin position="15"/>
        <end position="37"/>
    </location>
</feature>
<keyword evidence="3" id="KW-1003">Cell membrane</keyword>
<comment type="similarity">
    <text evidence="8">Belongs to the exbB/tolQ family.</text>
</comment>
<evidence type="ECO:0000256" key="9">
    <source>
        <dbReference type="SAM" id="MobiDB-lite"/>
    </source>
</evidence>
<dbReference type="InterPro" id="IPR050790">
    <property type="entry name" value="ExbB/TolQ_transport"/>
</dbReference>
<evidence type="ECO:0000256" key="10">
    <source>
        <dbReference type="SAM" id="Phobius"/>
    </source>
</evidence>
<keyword evidence="4 10" id="KW-0812">Transmembrane</keyword>
<feature type="compositionally biased region" description="Basic and acidic residues" evidence="9">
    <location>
        <begin position="204"/>
        <end position="222"/>
    </location>
</feature>
<protein>
    <submittedName>
        <fullName evidence="12">Transporter, MotA/TolQ/ExbB proton channel family protein</fullName>
    </submittedName>
</protein>
<evidence type="ECO:0000256" key="1">
    <source>
        <dbReference type="ARBA" id="ARBA00004651"/>
    </source>
</evidence>
<feature type="domain" description="MotA/TolQ/ExbB proton channel" evidence="11">
    <location>
        <begin position="85"/>
        <end position="189"/>
    </location>
</feature>
<evidence type="ECO:0000256" key="8">
    <source>
        <dbReference type="RuleBase" id="RU004057"/>
    </source>
</evidence>
<dbReference type="Pfam" id="PF01618">
    <property type="entry name" value="MotA_ExbB"/>
    <property type="match status" value="1"/>
</dbReference>